<organism evidence="5 6">
    <name type="scientific">Allacma fusca</name>
    <dbReference type="NCBI Taxonomy" id="39272"/>
    <lineage>
        <taxon>Eukaryota</taxon>
        <taxon>Metazoa</taxon>
        <taxon>Ecdysozoa</taxon>
        <taxon>Arthropoda</taxon>
        <taxon>Hexapoda</taxon>
        <taxon>Collembola</taxon>
        <taxon>Symphypleona</taxon>
        <taxon>Sminthuridae</taxon>
        <taxon>Allacma</taxon>
    </lineage>
</organism>
<feature type="region of interest" description="Disordered" evidence="4">
    <location>
        <begin position="76"/>
        <end position="110"/>
    </location>
</feature>
<feature type="region of interest" description="Disordered" evidence="4">
    <location>
        <begin position="1"/>
        <end position="53"/>
    </location>
</feature>
<proteinExistence type="inferred from homology"/>
<sequence>MGKIRVKSFSKVKSGLKKSTSIPMEITSKLETPSPIKSSVSSGRISKSQPKKSVSFRSNLTDVVSAESLQDNLQTLSKGRSYVTDTKKSTTSVESRRSGTGKVLKKDKRSRMKLKRKEFLKKIELLKLKNREDKEAAKRKVIPIVGDTKAMLEALMSVTAAAPEKPPKKVQPLPKKRFSSKKRQEEIAEGLEYFAVALQHK</sequence>
<dbReference type="Proteomes" id="UP000708208">
    <property type="component" value="Unassembled WGS sequence"/>
</dbReference>
<feature type="compositionally biased region" description="Basic residues" evidence="4">
    <location>
        <begin position="1"/>
        <end position="16"/>
    </location>
</feature>
<evidence type="ECO:0000256" key="4">
    <source>
        <dbReference type="SAM" id="MobiDB-lite"/>
    </source>
</evidence>
<evidence type="ECO:0000313" key="6">
    <source>
        <dbReference type="Proteomes" id="UP000708208"/>
    </source>
</evidence>
<dbReference type="GO" id="GO:0005730">
    <property type="term" value="C:nucleolus"/>
    <property type="evidence" value="ECO:0007669"/>
    <property type="project" value="UniProtKB-SubCell"/>
</dbReference>
<gene>
    <name evidence="5" type="ORF">AFUS01_LOCUS34434</name>
</gene>
<dbReference type="InterPro" id="IPR028160">
    <property type="entry name" value="Slx9-like"/>
</dbReference>
<feature type="region of interest" description="Disordered" evidence="4">
    <location>
        <begin position="162"/>
        <end position="181"/>
    </location>
</feature>
<comment type="subcellular location">
    <subcellularLocation>
        <location evidence="1">Nucleus</location>
        <location evidence="1">Nucleolus</location>
    </subcellularLocation>
</comment>
<evidence type="ECO:0000256" key="2">
    <source>
        <dbReference type="ARBA" id="ARBA00011022"/>
    </source>
</evidence>
<keyword evidence="6" id="KW-1185">Reference proteome</keyword>
<dbReference type="Pfam" id="PF15341">
    <property type="entry name" value="SLX9"/>
    <property type="match status" value="1"/>
</dbReference>
<accession>A0A8J2LL91</accession>
<feature type="compositionally biased region" description="Low complexity" evidence="4">
    <location>
        <begin position="33"/>
        <end position="48"/>
    </location>
</feature>
<evidence type="ECO:0000313" key="5">
    <source>
        <dbReference type="EMBL" id="CAG7824270.1"/>
    </source>
</evidence>
<dbReference type="GO" id="GO:0030688">
    <property type="term" value="C:preribosome, small subunit precursor"/>
    <property type="evidence" value="ECO:0007669"/>
    <property type="project" value="InterPro"/>
</dbReference>
<reference evidence="5" key="1">
    <citation type="submission" date="2021-06" db="EMBL/GenBank/DDBJ databases">
        <authorList>
            <person name="Hodson N. C."/>
            <person name="Mongue J. A."/>
            <person name="Jaron S. K."/>
        </authorList>
    </citation>
    <scope>NUCLEOTIDE SEQUENCE</scope>
</reference>
<name>A0A8J2LL91_9HEXA</name>
<dbReference type="GO" id="GO:0030686">
    <property type="term" value="C:90S preribosome"/>
    <property type="evidence" value="ECO:0007669"/>
    <property type="project" value="InterPro"/>
</dbReference>
<dbReference type="EMBL" id="CAJVCH010532169">
    <property type="protein sequence ID" value="CAG7824270.1"/>
    <property type="molecule type" value="Genomic_DNA"/>
</dbReference>
<dbReference type="GO" id="GO:0000462">
    <property type="term" value="P:maturation of SSU-rRNA from tricistronic rRNA transcript (SSU-rRNA, 5.8S rRNA, LSU-rRNA)"/>
    <property type="evidence" value="ECO:0007669"/>
    <property type="project" value="InterPro"/>
</dbReference>
<protein>
    <submittedName>
        <fullName evidence="5">Uncharacterized protein</fullName>
    </submittedName>
</protein>
<evidence type="ECO:0000256" key="3">
    <source>
        <dbReference type="ARBA" id="ARBA00023242"/>
    </source>
</evidence>
<dbReference type="AlphaFoldDB" id="A0A8J2LL91"/>
<keyword evidence="3" id="KW-0539">Nucleus</keyword>
<evidence type="ECO:0000256" key="1">
    <source>
        <dbReference type="ARBA" id="ARBA00004604"/>
    </source>
</evidence>
<comment type="similarity">
    <text evidence="2">Belongs to the SLX9 family.</text>
</comment>
<comment type="caution">
    <text evidence="5">The sequence shown here is derived from an EMBL/GenBank/DDBJ whole genome shotgun (WGS) entry which is preliminary data.</text>
</comment>